<name>A0A4Y2HKZ2_ARAVE</name>
<feature type="compositionally biased region" description="Basic and acidic residues" evidence="1">
    <location>
        <begin position="103"/>
        <end position="115"/>
    </location>
</feature>
<dbReference type="EMBL" id="BGPR01002001">
    <property type="protein sequence ID" value="GBM65910.1"/>
    <property type="molecule type" value="Genomic_DNA"/>
</dbReference>
<protein>
    <submittedName>
        <fullName evidence="2">Uncharacterized protein</fullName>
    </submittedName>
</protein>
<evidence type="ECO:0000256" key="1">
    <source>
        <dbReference type="SAM" id="MobiDB-lite"/>
    </source>
</evidence>
<evidence type="ECO:0000313" key="2">
    <source>
        <dbReference type="EMBL" id="GBM65910.1"/>
    </source>
</evidence>
<dbReference type="Proteomes" id="UP000499080">
    <property type="component" value="Unassembled WGS sequence"/>
</dbReference>
<reference evidence="2 3" key="1">
    <citation type="journal article" date="2019" name="Sci. Rep.">
        <title>Orb-weaving spider Araneus ventricosus genome elucidates the spidroin gene catalogue.</title>
        <authorList>
            <person name="Kono N."/>
            <person name="Nakamura H."/>
            <person name="Ohtoshi R."/>
            <person name="Moran D.A.P."/>
            <person name="Shinohara A."/>
            <person name="Yoshida Y."/>
            <person name="Fujiwara M."/>
            <person name="Mori M."/>
            <person name="Tomita M."/>
            <person name="Arakawa K."/>
        </authorList>
    </citation>
    <scope>NUCLEOTIDE SEQUENCE [LARGE SCALE GENOMIC DNA]</scope>
</reference>
<dbReference type="AlphaFoldDB" id="A0A4Y2HKZ2"/>
<sequence>MLIATCLTNLVARASLELLVVTSETLNSSVKIKSLQLLLIWSFLCTCSLGEACQNVSDVDILEDSIDDEDDTPSSIHNFIYEDIQDLYLQLDEEDKEQETELEDFRPDPSKRQKL</sequence>
<evidence type="ECO:0000313" key="3">
    <source>
        <dbReference type="Proteomes" id="UP000499080"/>
    </source>
</evidence>
<keyword evidence="3" id="KW-1185">Reference proteome</keyword>
<gene>
    <name evidence="2" type="ORF">AVEN_156969_1</name>
</gene>
<feature type="region of interest" description="Disordered" evidence="1">
    <location>
        <begin position="95"/>
        <end position="115"/>
    </location>
</feature>
<comment type="caution">
    <text evidence="2">The sequence shown here is derived from an EMBL/GenBank/DDBJ whole genome shotgun (WGS) entry which is preliminary data.</text>
</comment>
<proteinExistence type="predicted"/>
<accession>A0A4Y2HKZ2</accession>
<organism evidence="2 3">
    <name type="scientific">Araneus ventricosus</name>
    <name type="common">Orbweaver spider</name>
    <name type="synonym">Epeira ventricosa</name>
    <dbReference type="NCBI Taxonomy" id="182803"/>
    <lineage>
        <taxon>Eukaryota</taxon>
        <taxon>Metazoa</taxon>
        <taxon>Ecdysozoa</taxon>
        <taxon>Arthropoda</taxon>
        <taxon>Chelicerata</taxon>
        <taxon>Arachnida</taxon>
        <taxon>Araneae</taxon>
        <taxon>Araneomorphae</taxon>
        <taxon>Entelegynae</taxon>
        <taxon>Araneoidea</taxon>
        <taxon>Araneidae</taxon>
        <taxon>Araneus</taxon>
    </lineage>
</organism>